<evidence type="ECO:0000256" key="4">
    <source>
        <dbReference type="ARBA" id="ARBA00022989"/>
    </source>
</evidence>
<dbReference type="GO" id="GO:0007168">
    <property type="term" value="P:receptor guanylyl cyclase signaling pathway"/>
    <property type="evidence" value="ECO:0007669"/>
    <property type="project" value="TreeGrafter"/>
</dbReference>
<evidence type="ECO:0000256" key="6">
    <source>
        <dbReference type="ARBA" id="ARBA00023239"/>
    </source>
</evidence>
<keyword evidence="4" id="KW-1133">Transmembrane helix</keyword>
<dbReference type="GO" id="GO:0004016">
    <property type="term" value="F:adenylate cyclase activity"/>
    <property type="evidence" value="ECO:0007669"/>
    <property type="project" value="TreeGrafter"/>
</dbReference>
<keyword evidence="6" id="KW-0456">Lyase</keyword>
<keyword evidence="3" id="KW-0547">Nucleotide-binding</keyword>
<keyword evidence="5" id="KW-0472">Membrane</keyword>
<dbReference type="GO" id="GO:0005886">
    <property type="term" value="C:plasma membrane"/>
    <property type="evidence" value="ECO:0007669"/>
    <property type="project" value="TreeGrafter"/>
</dbReference>
<keyword evidence="2" id="KW-0812">Transmembrane</keyword>
<organism evidence="8 9">
    <name type="scientific">Haematococcus lacustris</name>
    <name type="common">Green alga</name>
    <name type="synonym">Haematococcus pluvialis</name>
    <dbReference type="NCBI Taxonomy" id="44745"/>
    <lineage>
        <taxon>Eukaryota</taxon>
        <taxon>Viridiplantae</taxon>
        <taxon>Chlorophyta</taxon>
        <taxon>core chlorophytes</taxon>
        <taxon>Chlorophyceae</taxon>
        <taxon>CS clade</taxon>
        <taxon>Chlamydomonadales</taxon>
        <taxon>Haematococcaceae</taxon>
        <taxon>Haematococcus</taxon>
    </lineage>
</organism>
<evidence type="ECO:0000313" key="8">
    <source>
        <dbReference type="EMBL" id="GFH13861.1"/>
    </source>
</evidence>
<evidence type="ECO:0000259" key="7">
    <source>
        <dbReference type="Pfam" id="PF00211"/>
    </source>
</evidence>
<dbReference type="SUPFAM" id="SSF55073">
    <property type="entry name" value="Nucleotide cyclase"/>
    <property type="match status" value="1"/>
</dbReference>
<proteinExistence type="predicted"/>
<evidence type="ECO:0000256" key="5">
    <source>
        <dbReference type="ARBA" id="ARBA00023136"/>
    </source>
</evidence>
<dbReference type="GO" id="GO:0001653">
    <property type="term" value="F:peptide receptor activity"/>
    <property type="evidence" value="ECO:0007669"/>
    <property type="project" value="TreeGrafter"/>
</dbReference>
<dbReference type="GO" id="GO:0035556">
    <property type="term" value="P:intracellular signal transduction"/>
    <property type="evidence" value="ECO:0007669"/>
    <property type="project" value="InterPro"/>
</dbReference>
<dbReference type="PANTHER" id="PTHR11920">
    <property type="entry name" value="GUANYLYL CYCLASE"/>
    <property type="match status" value="1"/>
</dbReference>
<dbReference type="EMBL" id="BLLF01000660">
    <property type="protein sequence ID" value="GFH13861.1"/>
    <property type="molecule type" value="Genomic_DNA"/>
</dbReference>
<name>A0A699YWA7_HAELA</name>
<evidence type="ECO:0000256" key="3">
    <source>
        <dbReference type="ARBA" id="ARBA00022741"/>
    </source>
</evidence>
<evidence type="ECO:0000313" key="9">
    <source>
        <dbReference type="Proteomes" id="UP000485058"/>
    </source>
</evidence>
<comment type="subcellular location">
    <subcellularLocation>
        <location evidence="1">Membrane</location>
    </subcellularLocation>
</comment>
<evidence type="ECO:0000256" key="1">
    <source>
        <dbReference type="ARBA" id="ARBA00004370"/>
    </source>
</evidence>
<dbReference type="Proteomes" id="UP000485058">
    <property type="component" value="Unassembled WGS sequence"/>
</dbReference>
<dbReference type="InterPro" id="IPR050401">
    <property type="entry name" value="Cyclic_nucleotide_synthase"/>
</dbReference>
<dbReference type="PANTHER" id="PTHR11920:SF335">
    <property type="entry name" value="GUANYLATE CYCLASE"/>
    <property type="match status" value="1"/>
</dbReference>
<dbReference type="InterPro" id="IPR001054">
    <property type="entry name" value="A/G_cyclase"/>
</dbReference>
<dbReference type="GO" id="GO:0000166">
    <property type="term" value="F:nucleotide binding"/>
    <property type="evidence" value="ECO:0007669"/>
    <property type="project" value="UniProtKB-KW"/>
</dbReference>
<comment type="caution">
    <text evidence="8">The sequence shown here is derived from an EMBL/GenBank/DDBJ whole genome shotgun (WGS) entry which is preliminary data.</text>
</comment>
<dbReference type="Pfam" id="PF00211">
    <property type="entry name" value="Guanylate_cyc"/>
    <property type="match status" value="1"/>
</dbReference>
<dbReference type="Gene3D" id="3.30.70.1230">
    <property type="entry name" value="Nucleotide cyclase"/>
    <property type="match status" value="1"/>
</dbReference>
<feature type="domain" description="Guanylate cyclase" evidence="7">
    <location>
        <begin position="3"/>
        <end position="37"/>
    </location>
</feature>
<reference evidence="8 9" key="1">
    <citation type="submission" date="2020-02" db="EMBL/GenBank/DDBJ databases">
        <title>Draft genome sequence of Haematococcus lacustris strain NIES-144.</title>
        <authorList>
            <person name="Morimoto D."/>
            <person name="Nakagawa S."/>
            <person name="Yoshida T."/>
            <person name="Sawayama S."/>
        </authorList>
    </citation>
    <scope>NUCLEOTIDE SEQUENCE [LARGE SCALE GENOMIC DNA]</scope>
    <source>
        <strain evidence="8 9">NIES-144</strain>
    </source>
</reference>
<dbReference type="InterPro" id="IPR029787">
    <property type="entry name" value="Nucleotide_cyclase"/>
</dbReference>
<sequence length="59" mass="6580">MAAGFTSMSKECKPEQVMEFLNELFSYLDAMLDKHKVIATSSAEALLMRMSKGFAESQV</sequence>
<evidence type="ECO:0000256" key="2">
    <source>
        <dbReference type="ARBA" id="ARBA00022692"/>
    </source>
</evidence>
<accession>A0A699YWA7</accession>
<gene>
    <name evidence="8" type="ORF">HaLaN_09818</name>
</gene>
<keyword evidence="9" id="KW-1185">Reference proteome</keyword>
<dbReference type="AlphaFoldDB" id="A0A699YWA7"/>
<dbReference type="GO" id="GO:0004383">
    <property type="term" value="F:guanylate cyclase activity"/>
    <property type="evidence" value="ECO:0007669"/>
    <property type="project" value="TreeGrafter"/>
</dbReference>
<protein>
    <submittedName>
        <fullName evidence="8">Guanylate cyclase domain-containing protein</fullName>
    </submittedName>
</protein>